<organism evidence="2 3">
    <name type="scientific">Channa striata</name>
    <name type="common">Snakehead murrel</name>
    <name type="synonym">Ophicephalus striatus</name>
    <dbReference type="NCBI Taxonomy" id="64152"/>
    <lineage>
        <taxon>Eukaryota</taxon>
        <taxon>Metazoa</taxon>
        <taxon>Chordata</taxon>
        <taxon>Craniata</taxon>
        <taxon>Vertebrata</taxon>
        <taxon>Euteleostomi</taxon>
        <taxon>Actinopterygii</taxon>
        <taxon>Neopterygii</taxon>
        <taxon>Teleostei</taxon>
        <taxon>Neoteleostei</taxon>
        <taxon>Acanthomorphata</taxon>
        <taxon>Anabantaria</taxon>
        <taxon>Anabantiformes</taxon>
        <taxon>Channoidei</taxon>
        <taxon>Channidae</taxon>
        <taxon>Channa</taxon>
    </lineage>
</organism>
<dbReference type="Proteomes" id="UP001187415">
    <property type="component" value="Unassembled WGS sequence"/>
</dbReference>
<protein>
    <submittedName>
        <fullName evidence="2">Uncharacterized protein</fullName>
    </submittedName>
</protein>
<reference evidence="2" key="1">
    <citation type="submission" date="2023-07" db="EMBL/GenBank/DDBJ databases">
        <title>Chromosome-level Genome Assembly of Striped Snakehead (Channa striata).</title>
        <authorList>
            <person name="Liu H."/>
        </authorList>
    </citation>
    <scope>NUCLEOTIDE SEQUENCE</scope>
    <source>
        <strain evidence="2">Gz</strain>
        <tissue evidence="2">Muscle</tissue>
    </source>
</reference>
<comment type="caution">
    <text evidence="2">The sequence shown here is derived from an EMBL/GenBank/DDBJ whole genome shotgun (WGS) entry which is preliminary data.</text>
</comment>
<dbReference type="AlphaFoldDB" id="A0AA88IX60"/>
<evidence type="ECO:0000313" key="3">
    <source>
        <dbReference type="Proteomes" id="UP001187415"/>
    </source>
</evidence>
<accession>A0AA88IX60</accession>
<feature type="compositionally biased region" description="Polar residues" evidence="1">
    <location>
        <begin position="61"/>
        <end position="93"/>
    </location>
</feature>
<evidence type="ECO:0000313" key="2">
    <source>
        <dbReference type="EMBL" id="KAK2821934.1"/>
    </source>
</evidence>
<keyword evidence="3" id="KW-1185">Reference proteome</keyword>
<name>A0AA88IX60_CHASR</name>
<dbReference type="EMBL" id="JAUPFM010000018">
    <property type="protein sequence ID" value="KAK2821934.1"/>
    <property type="molecule type" value="Genomic_DNA"/>
</dbReference>
<gene>
    <name evidence="2" type="ORF">Q5P01_021999</name>
</gene>
<evidence type="ECO:0000256" key="1">
    <source>
        <dbReference type="SAM" id="MobiDB-lite"/>
    </source>
</evidence>
<sequence>MLNADLKQRINVNEALMNHFITTSNICTCINLFTLLNTEPFCFLRLIWQLEELSEEFKSSITSKHSDDNSTAGTSQKPPQTSSVSVTHNSDVNTGERTKGFVQGRKRFWKIIPKFFS</sequence>
<proteinExistence type="predicted"/>
<feature type="region of interest" description="Disordered" evidence="1">
    <location>
        <begin position="61"/>
        <end position="97"/>
    </location>
</feature>